<name>A0A176WJ44_MARPO</name>
<accession>A0A176WJ44</accession>
<organism evidence="1 2">
    <name type="scientific">Marchantia polymorpha subsp. ruderalis</name>
    <dbReference type="NCBI Taxonomy" id="1480154"/>
    <lineage>
        <taxon>Eukaryota</taxon>
        <taxon>Viridiplantae</taxon>
        <taxon>Streptophyta</taxon>
        <taxon>Embryophyta</taxon>
        <taxon>Marchantiophyta</taxon>
        <taxon>Marchantiopsida</taxon>
        <taxon>Marchantiidae</taxon>
        <taxon>Marchantiales</taxon>
        <taxon>Marchantiaceae</taxon>
        <taxon>Marchantia</taxon>
    </lineage>
</organism>
<keyword evidence="2" id="KW-1185">Reference proteome</keyword>
<comment type="caution">
    <text evidence="1">The sequence shown here is derived from an EMBL/GenBank/DDBJ whole genome shotgun (WGS) entry which is preliminary data.</text>
</comment>
<dbReference type="AlphaFoldDB" id="A0A176WJ44"/>
<evidence type="ECO:0000313" key="1">
    <source>
        <dbReference type="EMBL" id="OAE33157.1"/>
    </source>
</evidence>
<evidence type="ECO:0000313" key="2">
    <source>
        <dbReference type="Proteomes" id="UP000077202"/>
    </source>
</evidence>
<protein>
    <submittedName>
        <fullName evidence="1">Uncharacterized protein</fullName>
    </submittedName>
</protein>
<dbReference type="Proteomes" id="UP000077202">
    <property type="component" value="Unassembled WGS sequence"/>
</dbReference>
<gene>
    <name evidence="1" type="ORF">AXG93_4773s1300</name>
</gene>
<dbReference type="EMBL" id="LVLJ01000679">
    <property type="protein sequence ID" value="OAE33157.1"/>
    <property type="molecule type" value="Genomic_DNA"/>
</dbReference>
<reference evidence="1" key="1">
    <citation type="submission" date="2016-03" db="EMBL/GenBank/DDBJ databases">
        <title>Mechanisms controlling the formation of the plant cell surface in tip-growing cells are functionally conserved among land plants.</title>
        <authorList>
            <person name="Honkanen S."/>
            <person name="Jones V.A."/>
            <person name="Morieri G."/>
            <person name="Champion C."/>
            <person name="Hetherington A.J."/>
            <person name="Kelly S."/>
            <person name="Saint-Marcoux D."/>
            <person name="Proust H."/>
            <person name="Prescott H."/>
            <person name="Dolan L."/>
        </authorList>
    </citation>
    <scope>NUCLEOTIDE SEQUENCE [LARGE SCALE GENOMIC DNA]</scope>
    <source>
        <tissue evidence="1">Whole gametophyte</tissue>
    </source>
</reference>
<sequence>MHCKKEMLFFQPLAIGRCRQQISPTVDFPLGSITKASNSGSAWDKPAVARPRFWIPVRSLMSPEQLEVKCVADETWYNADVDILDDGILVRTGNVVPSKKGWSFVLWAFLKTTSTKKKKARRKKR</sequence>
<proteinExistence type="predicted"/>